<dbReference type="Gene3D" id="3.40.50.2300">
    <property type="match status" value="1"/>
</dbReference>
<reference evidence="4 5" key="2">
    <citation type="submission" date="2018-03" db="EMBL/GenBank/DDBJ databases">
        <title>The ancient ancestry and fast evolution of plastids.</title>
        <authorList>
            <person name="Moore K.R."/>
            <person name="Magnabosco C."/>
            <person name="Momper L."/>
            <person name="Gold D.A."/>
            <person name="Bosak T."/>
            <person name="Fournier G.P."/>
        </authorList>
    </citation>
    <scope>NUCLEOTIDE SEQUENCE [LARGE SCALE GENOMIC DNA]</scope>
    <source>
        <strain evidence="4 5">CCAP 1448/3</strain>
    </source>
</reference>
<evidence type="ECO:0000259" key="3">
    <source>
        <dbReference type="PROSITE" id="PS50110"/>
    </source>
</evidence>
<keyword evidence="1 2" id="KW-0597">Phosphoprotein</keyword>
<reference evidence="4 5" key="1">
    <citation type="submission" date="2018-02" db="EMBL/GenBank/DDBJ databases">
        <authorList>
            <person name="Cohen D.B."/>
            <person name="Kent A.D."/>
        </authorList>
    </citation>
    <scope>NUCLEOTIDE SEQUENCE [LARGE SCALE GENOMIC DNA]</scope>
    <source>
        <strain evidence="4 5">CCAP 1448/3</strain>
    </source>
</reference>
<dbReference type="InterPro" id="IPR011006">
    <property type="entry name" value="CheY-like_superfamily"/>
</dbReference>
<dbReference type="Pfam" id="PF00072">
    <property type="entry name" value="Response_reg"/>
    <property type="match status" value="1"/>
</dbReference>
<dbReference type="InterPro" id="IPR001789">
    <property type="entry name" value="Sig_transdc_resp-reg_receiver"/>
</dbReference>
<name>A0A2T1BYA4_9CYAN</name>
<evidence type="ECO:0000313" key="4">
    <source>
        <dbReference type="EMBL" id="PSB00982.1"/>
    </source>
</evidence>
<organism evidence="4 5">
    <name type="scientific">Merismopedia glauca CCAP 1448/3</name>
    <dbReference type="NCBI Taxonomy" id="1296344"/>
    <lineage>
        <taxon>Bacteria</taxon>
        <taxon>Bacillati</taxon>
        <taxon>Cyanobacteriota</taxon>
        <taxon>Cyanophyceae</taxon>
        <taxon>Synechococcales</taxon>
        <taxon>Merismopediaceae</taxon>
        <taxon>Merismopedia</taxon>
    </lineage>
</organism>
<gene>
    <name evidence="4" type="ORF">C7B64_20705</name>
</gene>
<feature type="domain" description="Response regulatory" evidence="3">
    <location>
        <begin position="5"/>
        <end position="128"/>
    </location>
</feature>
<dbReference type="RefSeq" id="WP_106290935.1">
    <property type="nucleotide sequence ID" value="NZ_CAWNTC010000175.1"/>
</dbReference>
<dbReference type="AlphaFoldDB" id="A0A2T1BYA4"/>
<sequence>MLDSAILCVDDEEIILRSLRDQIKKHFGNSYIYECAESGEEAWEVIEELTDDKIQIIIIICDWLMPGIKGDEFLIKVHQRFPKILKIMLTGQADTVAIERAFSEAKLDYYIPKPWDEAQLIAAIESGLKKRYD</sequence>
<keyword evidence="5" id="KW-1185">Reference proteome</keyword>
<accession>A0A2T1BYA4</accession>
<dbReference type="Proteomes" id="UP000238762">
    <property type="component" value="Unassembled WGS sequence"/>
</dbReference>
<dbReference type="SUPFAM" id="SSF52172">
    <property type="entry name" value="CheY-like"/>
    <property type="match status" value="1"/>
</dbReference>
<evidence type="ECO:0000256" key="1">
    <source>
        <dbReference type="ARBA" id="ARBA00022553"/>
    </source>
</evidence>
<evidence type="ECO:0000313" key="5">
    <source>
        <dbReference type="Proteomes" id="UP000238762"/>
    </source>
</evidence>
<evidence type="ECO:0000256" key="2">
    <source>
        <dbReference type="PROSITE-ProRule" id="PRU00169"/>
    </source>
</evidence>
<dbReference type="GO" id="GO:0000160">
    <property type="term" value="P:phosphorelay signal transduction system"/>
    <property type="evidence" value="ECO:0007669"/>
    <property type="project" value="InterPro"/>
</dbReference>
<dbReference type="PANTHER" id="PTHR44591:SF19">
    <property type="entry name" value="TWO-COMPONENT RESPONSE REGULATOR-RELATED"/>
    <property type="match status" value="1"/>
</dbReference>
<feature type="modified residue" description="4-aspartylphosphate" evidence="2">
    <location>
        <position position="62"/>
    </location>
</feature>
<dbReference type="SMART" id="SM00448">
    <property type="entry name" value="REC"/>
    <property type="match status" value="1"/>
</dbReference>
<dbReference type="PROSITE" id="PS50110">
    <property type="entry name" value="RESPONSE_REGULATORY"/>
    <property type="match status" value="1"/>
</dbReference>
<dbReference type="EMBL" id="PVWJ01000141">
    <property type="protein sequence ID" value="PSB00982.1"/>
    <property type="molecule type" value="Genomic_DNA"/>
</dbReference>
<comment type="caution">
    <text evidence="4">The sequence shown here is derived from an EMBL/GenBank/DDBJ whole genome shotgun (WGS) entry which is preliminary data.</text>
</comment>
<proteinExistence type="predicted"/>
<protein>
    <recommendedName>
        <fullName evidence="3">Response regulatory domain-containing protein</fullName>
    </recommendedName>
</protein>
<dbReference type="OrthoDB" id="109585at2"/>
<dbReference type="InterPro" id="IPR050595">
    <property type="entry name" value="Bact_response_regulator"/>
</dbReference>
<dbReference type="PANTHER" id="PTHR44591">
    <property type="entry name" value="STRESS RESPONSE REGULATOR PROTEIN 1"/>
    <property type="match status" value="1"/>
</dbReference>